<accession>A0A3S4FDY5</accession>
<keyword evidence="1" id="KW-1133">Transmembrane helix</keyword>
<evidence type="ECO:0008006" key="4">
    <source>
        <dbReference type="Google" id="ProtNLM"/>
    </source>
</evidence>
<gene>
    <name evidence="2" type="ORF">RHODGE_RHODGE_03054</name>
</gene>
<sequence>MPPASPAPADAAVTAAQVRLARLSRRMEWVTTLGIVLIVVLMGLAVAIPDWSRNLLTSRLGQTGAGLPIEPGGQIAVALIYAVPVGLMVWGLWHVRALFRDFAAGRIFTIEAARHLRLFGLSVLLQGPLGPLTATLLGLALSLGNPPGQRLLVLTLSINDYVALVVGGVMLAIAAVLREAVRLADENASFI</sequence>
<evidence type="ECO:0000313" key="2">
    <source>
        <dbReference type="EMBL" id="VCU09887.1"/>
    </source>
</evidence>
<keyword evidence="1" id="KW-0472">Membrane</keyword>
<feature type="transmembrane region" description="Helical" evidence="1">
    <location>
        <begin position="75"/>
        <end position="95"/>
    </location>
</feature>
<dbReference type="AlphaFoldDB" id="A0A3S4FDY5"/>
<reference evidence="3" key="1">
    <citation type="submission" date="2018-10" db="EMBL/GenBank/DDBJ databases">
        <authorList>
            <person name="Peiro R."/>
            <person name="Begona"/>
            <person name="Cbmso G."/>
            <person name="Lopez M."/>
            <person name="Gonzalez S."/>
            <person name="Sacristan E."/>
            <person name="Castillo E."/>
        </authorList>
    </citation>
    <scope>NUCLEOTIDE SEQUENCE [LARGE SCALE GENOMIC DNA]</scope>
</reference>
<evidence type="ECO:0000313" key="3">
    <source>
        <dbReference type="Proteomes" id="UP000289200"/>
    </source>
</evidence>
<keyword evidence="1" id="KW-0812">Transmembrane</keyword>
<dbReference type="RefSeq" id="WP_129609669.1">
    <property type="nucleotide sequence ID" value="NZ_UWOC01000157.1"/>
</dbReference>
<name>A0A3S4FDY5_9BRAD</name>
<proteinExistence type="predicted"/>
<organism evidence="2 3">
    <name type="scientific">Rhodoplanes serenus</name>
    <dbReference type="NCBI Taxonomy" id="200615"/>
    <lineage>
        <taxon>Bacteria</taxon>
        <taxon>Pseudomonadati</taxon>
        <taxon>Pseudomonadota</taxon>
        <taxon>Alphaproteobacteria</taxon>
        <taxon>Hyphomicrobiales</taxon>
        <taxon>Nitrobacteraceae</taxon>
        <taxon>Rhodoplanes</taxon>
    </lineage>
</organism>
<feature type="transmembrane region" description="Helical" evidence="1">
    <location>
        <begin position="116"/>
        <end position="141"/>
    </location>
</feature>
<feature type="transmembrane region" description="Helical" evidence="1">
    <location>
        <begin position="29"/>
        <end position="48"/>
    </location>
</feature>
<comment type="caution">
    <text evidence="2">The sequence shown here is derived from an EMBL/GenBank/DDBJ whole genome shotgun (WGS) entry which is preliminary data.</text>
</comment>
<dbReference type="Pfam" id="PF11188">
    <property type="entry name" value="DUF2975"/>
    <property type="match status" value="1"/>
</dbReference>
<evidence type="ECO:0000256" key="1">
    <source>
        <dbReference type="SAM" id="Phobius"/>
    </source>
</evidence>
<feature type="transmembrane region" description="Helical" evidence="1">
    <location>
        <begin position="161"/>
        <end position="181"/>
    </location>
</feature>
<dbReference type="Proteomes" id="UP000289200">
    <property type="component" value="Unassembled WGS sequence"/>
</dbReference>
<dbReference type="OrthoDB" id="8157526at2"/>
<dbReference type="InterPro" id="IPR021354">
    <property type="entry name" value="DUF2975"/>
</dbReference>
<dbReference type="EMBL" id="UWOC01000157">
    <property type="protein sequence ID" value="VCU09887.1"/>
    <property type="molecule type" value="Genomic_DNA"/>
</dbReference>
<protein>
    <recommendedName>
        <fullName evidence="4">DUF2975 domain-containing protein</fullName>
    </recommendedName>
</protein>
<keyword evidence="3" id="KW-1185">Reference proteome</keyword>